<evidence type="ECO:0000256" key="1">
    <source>
        <dbReference type="SAM" id="Coils"/>
    </source>
</evidence>
<keyword evidence="1" id="KW-0175">Coiled coil</keyword>
<evidence type="ECO:0000313" key="3">
    <source>
        <dbReference type="Proteomes" id="UP000198727"/>
    </source>
</evidence>
<evidence type="ECO:0000313" key="2">
    <source>
        <dbReference type="EMBL" id="SFQ06929.1"/>
    </source>
</evidence>
<feature type="coiled-coil region" evidence="1">
    <location>
        <begin position="82"/>
        <end position="109"/>
    </location>
</feature>
<accession>A0A1I5VHH4</accession>
<dbReference type="OrthoDB" id="3689232at2"/>
<dbReference type="AlphaFoldDB" id="A0A1I5VHH4"/>
<dbReference type="Proteomes" id="UP000198727">
    <property type="component" value="Unassembled WGS sequence"/>
</dbReference>
<sequence length="119" mass="12375">MTDVGRTGPDAAPGTAGFAVAPELAVETFRRLSELQDVVGAMVRQAKVLGRSVPLGGGYAAEVGDFMARYGLEGPGSAVAALTRFGRELEELKDRIDTAVRRYRDADEDAAGGVDCTGG</sequence>
<dbReference type="RefSeq" id="WP_092530734.1">
    <property type="nucleotide sequence ID" value="NZ_FOWW01000004.1"/>
</dbReference>
<dbReference type="STRING" id="587909.SAMN05421810_104374"/>
<organism evidence="2 3">
    <name type="scientific">Amycolatopsis arida</name>
    <dbReference type="NCBI Taxonomy" id="587909"/>
    <lineage>
        <taxon>Bacteria</taxon>
        <taxon>Bacillati</taxon>
        <taxon>Actinomycetota</taxon>
        <taxon>Actinomycetes</taxon>
        <taxon>Pseudonocardiales</taxon>
        <taxon>Pseudonocardiaceae</taxon>
        <taxon>Amycolatopsis</taxon>
    </lineage>
</organism>
<evidence type="ECO:0008006" key="4">
    <source>
        <dbReference type="Google" id="ProtNLM"/>
    </source>
</evidence>
<gene>
    <name evidence="2" type="ORF">SAMN05421810_104374</name>
</gene>
<protein>
    <recommendedName>
        <fullName evidence="4">Excreted virulence factor EspC, type VII ESX diderm</fullName>
    </recommendedName>
</protein>
<name>A0A1I5VHH4_9PSEU</name>
<keyword evidence="3" id="KW-1185">Reference proteome</keyword>
<proteinExistence type="predicted"/>
<dbReference type="EMBL" id="FOWW01000004">
    <property type="protein sequence ID" value="SFQ06929.1"/>
    <property type="molecule type" value="Genomic_DNA"/>
</dbReference>
<reference evidence="3" key="1">
    <citation type="submission" date="2016-10" db="EMBL/GenBank/DDBJ databases">
        <authorList>
            <person name="Varghese N."/>
            <person name="Submissions S."/>
        </authorList>
    </citation>
    <scope>NUCLEOTIDE SEQUENCE [LARGE SCALE GENOMIC DNA]</scope>
    <source>
        <strain evidence="3">CGMCC 4.5579</strain>
    </source>
</reference>